<evidence type="ECO:0000313" key="4">
    <source>
        <dbReference type="EMBL" id="SSX17726.1"/>
    </source>
</evidence>
<organism evidence="4">
    <name type="scientific">Culicoides sonorensis</name>
    <name type="common">Biting midge</name>
    <dbReference type="NCBI Taxonomy" id="179676"/>
    <lineage>
        <taxon>Eukaryota</taxon>
        <taxon>Metazoa</taxon>
        <taxon>Ecdysozoa</taxon>
        <taxon>Arthropoda</taxon>
        <taxon>Hexapoda</taxon>
        <taxon>Insecta</taxon>
        <taxon>Pterygota</taxon>
        <taxon>Neoptera</taxon>
        <taxon>Endopterygota</taxon>
        <taxon>Diptera</taxon>
        <taxon>Nematocera</taxon>
        <taxon>Chironomoidea</taxon>
        <taxon>Ceratopogonidae</taxon>
        <taxon>Ceratopogoninae</taxon>
        <taxon>Culicoides</taxon>
        <taxon>Monoculicoides</taxon>
    </lineage>
</organism>
<feature type="compositionally biased region" description="Basic and acidic residues" evidence="3">
    <location>
        <begin position="330"/>
        <end position="378"/>
    </location>
</feature>
<dbReference type="GO" id="GO:0036464">
    <property type="term" value="C:cytoplasmic ribonucleoprotein granule"/>
    <property type="evidence" value="ECO:0007669"/>
    <property type="project" value="UniProtKB-ARBA"/>
</dbReference>
<evidence type="ECO:0000256" key="3">
    <source>
        <dbReference type="SAM" id="MobiDB-lite"/>
    </source>
</evidence>
<dbReference type="InterPro" id="IPR018862">
    <property type="entry name" value="eIF4E-T"/>
</dbReference>
<reference evidence="4" key="1">
    <citation type="submission" date="2018-07" db="EMBL/GenBank/DDBJ databases">
        <authorList>
            <person name="Quirk P.G."/>
            <person name="Krulwich T.A."/>
        </authorList>
    </citation>
    <scope>NUCLEOTIDE SEQUENCE</scope>
</reference>
<dbReference type="GO" id="GO:0005634">
    <property type="term" value="C:nucleus"/>
    <property type="evidence" value="ECO:0007669"/>
    <property type="project" value="TreeGrafter"/>
</dbReference>
<dbReference type="GO" id="GO:0017148">
    <property type="term" value="P:negative regulation of translation"/>
    <property type="evidence" value="ECO:0007669"/>
    <property type="project" value="TreeGrafter"/>
</dbReference>
<accession>A0A336LIP8</accession>
<name>A0A336LIP8_CULSO</name>
<dbReference type="Pfam" id="PF10477">
    <property type="entry name" value="EIF4E-T"/>
    <property type="match status" value="2"/>
</dbReference>
<dbReference type="OMA" id="CFVNVNQ"/>
<gene>
    <name evidence="4" type="primary">CSON003341</name>
</gene>
<keyword evidence="2" id="KW-0963">Cytoplasm</keyword>
<feature type="compositionally biased region" description="Low complexity" evidence="3">
    <location>
        <begin position="392"/>
        <end position="401"/>
    </location>
</feature>
<feature type="compositionally biased region" description="Polar residues" evidence="3">
    <location>
        <begin position="930"/>
        <end position="939"/>
    </location>
</feature>
<sequence>MSETPSTENHTPSGLDEFVNESREEGEFQDPAIVCQRRGGVETSFPKEGEPKFRYSHAELKALRDKPLCKIIPECYDSRLFIWRRFGRTGEEESSTQSTGTSSSRDRGEPRERRIYDNGSNTSRGEMKRGGTDKDPRERLKKEDNIILSPQRRSFNMGCQMPAPPPSTNTTPALGSSLLRNDRDIINGGRDRRIGSGRILARDVSWDYRPDKNDPDQETSFTNYRAGNTNNGSSNNSAGTVSSNNFRDEKPTYESRRSNNYNSERSNRDYESSGREKESSFPNTRQYGDRNSRYSNNSRSYNHRNRSYSDGKDEEPEWFSAGPTSQLETIDLHGFDGPICEEKETSNKDKQQLDEKNAIKIRNEHEKSNRKKTEDENSKSSSRTNEMRSESNNNLKYNDTNNNKDNEIEKVPKDEESQKQLLEVLRNDGDDFNFEEFLNLDSITGLLSSQNQEIQQSRETIVGASRFSQWFSRDSPTKNLGGKKSLFDSRRSSLHDELNNLIGDMSNEMKGSDQQTTNPESNKYFAPISPAANTPNSRVGLLDIIQRSNGSQSSVAAGMKDGMHHPVDNRNLMFVMEQQKLSGMNSPSMSQMPSVEELEARLRGHIGNEHSPVQSNGVRIIQPTGTAMSSKTNIPVVNPETNVPINTMQDPNAFKRLLAQMSDGIQGAQSMNPNLQQIQHQQQMNLIQMLSQQTKQGPNPPNADDLKKMFNFMQQMHGANNPIPQGRPIQGQKQSLNPSGKDPIGNILHQMPPLQHNLQPDHRNTEILKRPEAQLLIQSIIRGDMKPAMLWQQMSNPTTTPRQRETLTAVLNTFNSSPRVSSPNLLIPPPGGAPIPPLVQNGALTADLQAQILIQQQKQQMRVSPLPNAFTVPPVPMTTNNPLTLHVPGMPQRIPSPRELQYHTQSIMQNALIRKKLEEQRENFRKRQEAQAQQNQHNPATTASTTANNIQTTNVVTSTSATSQQTNSQTAGVNSSPAKHTNSPTPLAFTPTSVLRKMTADKGPEENSATLSSIVSSSSASSALLNSIASTGANKIGAPNSIQRMSQNAAAPQLNAQTANLQIGQPIRGGVQQRPGPLNMPQPQQNIPGSITHQHLPTGTNMTWLQQQLQVQATNNQIPKPPVGRPIVKQQNNPPSVQTNPVANPQIIQYNQAPNFDFTAAMQQHQQQQRKIQEAVNPTVNSTNNLAVTSGGNPALTAHQIQQLMAHRQQVQAAQVQQQQQKYLELQRYRQLMDQQRHSSASTIPGENSHGASDRHLMNFGRDGNLSPTSNQLARWFSPELLAQASAGKLPSINSTQALSLEEFERSMQNSSATVLN</sequence>
<feature type="region of interest" description="Disordered" evidence="3">
    <location>
        <begin position="721"/>
        <end position="744"/>
    </location>
</feature>
<dbReference type="PANTHER" id="PTHR12269:SF1">
    <property type="entry name" value="EUKARYOTIC TRANSLATION INITIATION FACTOR 4E TRANSPORTER"/>
    <property type="match status" value="1"/>
</dbReference>
<feature type="compositionally biased region" description="Basic and acidic residues" evidence="3">
    <location>
        <begin position="125"/>
        <end position="145"/>
    </location>
</feature>
<feature type="region of interest" description="Disordered" evidence="3">
    <location>
        <begin position="1"/>
        <end position="32"/>
    </location>
</feature>
<protein>
    <submittedName>
        <fullName evidence="4">CSON003341 protein</fullName>
    </submittedName>
</protein>
<feature type="compositionally biased region" description="Basic and acidic residues" evidence="3">
    <location>
        <begin position="265"/>
        <end position="279"/>
    </location>
</feature>
<feature type="compositionally biased region" description="Polar residues" evidence="3">
    <location>
        <begin position="1"/>
        <end position="12"/>
    </location>
</feature>
<feature type="compositionally biased region" description="Basic and acidic residues" evidence="3">
    <location>
        <begin position="246"/>
        <end position="257"/>
    </location>
</feature>
<evidence type="ECO:0000256" key="1">
    <source>
        <dbReference type="ARBA" id="ARBA00004496"/>
    </source>
</evidence>
<feature type="region of interest" description="Disordered" evidence="3">
    <location>
        <begin position="921"/>
        <end position="991"/>
    </location>
</feature>
<feature type="compositionally biased region" description="Basic and acidic residues" evidence="3">
    <location>
        <begin position="402"/>
        <end position="415"/>
    </location>
</feature>
<dbReference type="EMBL" id="UFQT01000015">
    <property type="protein sequence ID" value="SSX17726.1"/>
    <property type="molecule type" value="Genomic_DNA"/>
</dbReference>
<feature type="compositionally biased region" description="Basic and acidic residues" evidence="3">
    <location>
        <begin position="104"/>
        <end position="116"/>
    </location>
</feature>
<feature type="compositionally biased region" description="Low complexity" evidence="3">
    <location>
        <begin position="226"/>
        <end position="245"/>
    </location>
</feature>
<dbReference type="VEuPathDB" id="VectorBase:CSON003341"/>
<feature type="compositionally biased region" description="Polar residues" evidence="3">
    <location>
        <begin position="972"/>
        <end position="991"/>
    </location>
</feature>
<dbReference type="PANTHER" id="PTHR12269">
    <property type="entry name" value="EUKARYOTIC TRANSLATION INITIATION FACTOR 4E TRANSPORTER"/>
    <property type="match status" value="1"/>
</dbReference>
<feature type="compositionally biased region" description="Basic and acidic residues" evidence="3">
    <location>
        <begin position="180"/>
        <end position="191"/>
    </location>
</feature>
<proteinExistence type="predicted"/>
<evidence type="ECO:0000256" key="2">
    <source>
        <dbReference type="ARBA" id="ARBA00022490"/>
    </source>
</evidence>
<feature type="region of interest" description="Disordered" evidence="3">
    <location>
        <begin position="207"/>
        <end position="415"/>
    </location>
</feature>
<feature type="region of interest" description="Disordered" evidence="3">
    <location>
        <begin position="89"/>
        <end position="191"/>
    </location>
</feature>
<comment type="subcellular location">
    <subcellularLocation>
        <location evidence="1">Cytoplasm</location>
    </subcellularLocation>
</comment>
<dbReference type="GO" id="GO:0003729">
    <property type="term" value="F:mRNA binding"/>
    <property type="evidence" value="ECO:0007669"/>
    <property type="project" value="TreeGrafter"/>
</dbReference>
<feature type="compositionally biased region" description="Low complexity" evidence="3">
    <location>
        <begin position="940"/>
        <end position="971"/>
    </location>
</feature>